<protein>
    <submittedName>
        <fullName evidence="1">Uncharacterized protein</fullName>
    </submittedName>
</protein>
<dbReference type="EMBL" id="LRGB01022044">
    <property type="protein sequence ID" value="KZR97274.1"/>
    <property type="molecule type" value="Genomic_DNA"/>
</dbReference>
<gene>
    <name evidence="1" type="ORF">APZ42_007944</name>
</gene>
<comment type="caution">
    <text evidence="1">The sequence shown here is derived from an EMBL/GenBank/DDBJ whole genome shotgun (WGS) entry which is preliminary data.</text>
</comment>
<proteinExistence type="predicted"/>
<dbReference type="Proteomes" id="UP000076858">
    <property type="component" value="Unassembled WGS sequence"/>
</dbReference>
<dbReference type="AlphaFoldDB" id="A0A162D1A8"/>
<sequence length="68" mass="7737">PGSTQFVSYTNDTVSFGHMRWKVVRIANCSRASDSIKVCHYVILSNSVRFSYSMIISNSFTTIFFSPF</sequence>
<reference evidence="1 2" key="1">
    <citation type="submission" date="2016-03" db="EMBL/GenBank/DDBJ databases">
        <title>EvidentialGene: Evidence-directed Construction of Genes on Genomes.</title>
        <authorList>
            <person name="Gilbert D.G."/>
            <person name="Choi J.-H."/>
            <person name="Mockaitis K."/>
            <person name="Colbourne J."/>
            <person name="Pfrender M."/>
        </authorList>
    </citation>
    <scope>NUCLEOTIDE SEQUENCE [LARGE SCALE GENOMIC DNA]</scope>
    <source>
        <strain evidence="1 2">Xinb3</strain>
        <tissue evidence="1">Complete organism</tissue>
    </source>
</reference>
<feature type="non-terminal residue" evidence="1">
    <location>
        <position position="1"/>
    </location>
</feature>
<organism evidence="1 2">
    <name type="scientific">Daphnia magna</name>
    <dbReference type="NCBI Taxonomy" id="35525"/>
    <lineage>
        <taxon>Eukaryota</taxon>
        <taxon>Metazoa</taxon>
        <taxon>Ecdysozoa</taxon>
        <taxon>Arthropoda</taxon>
        <taxon>Crustacea</taxon>
        <taxon>Branchiopoda</taxon>
        <taxon>Diplostraca</taxon>
        <taxon>Cladocera</taxon>
        <taxon>Anomopoda</taxon>
        <taxon>Daphniidae</taxon>
        <taxon>Daphnia</taxon>
    </lineage>
</organism>
<keyword evidence="2" id="KW-1185">Reference proteome</keyword>
<evidence type="ECO:0000313" key="2">
    <source>
        <dbReference type="Proteomes" id="UP000076858"/>
    </source>
</evidence>
<evidence type="ECO:0000313" key="1">
    <source>
        <dbReference type="EMBL" id="KZR97274.1"/>
    </source>
</evidence>
<name>A0A162D1A8_9CRUS</name>
<accession>A0A162D1A8</accession>